<dbReference type="EMBL" id="PJQM01002608">
    <property type="protein sequence ID" value="RCH94069.1"/>
    <property type="molecule type" value="Genomic_DNA"/>
</dbReference>
<feature type="chain" id="PRO_5016917076" description="Extracellular membrane protein CFEM domain-containing protein" evidence="2">
    <location>
        <begin position="20"/>
        <end position="261"/>
    </location>
</feature>
<evidence type="ECO:0000313" key="3">
    <source>
        <dbReference type="EMBL" id="RCH94069.1"/>
    </source>
</evidence>
<keyword evidence="2" id="KW-0732">Signal</keyword>
<proteinExistence type="predicted"/>
<comment type="caution">
    <text evidence="3">The sequence shown here is derived from an EMBL/GenBank/DDBJ whole genome shotgun (WGS) entry which is preliminary data.</text>
</comment>
<accession>A0A367JW32</accession>
<protein>
    <recommendedName>
        <fullName evidence="5">Extracellular membrane protein CFEM domain-containing protein</fullName>
    </recommendedName>
</protein>
<reference evidence="3 4" key="1">
    <citation type="journal article" date="2018" name="G3 (Bethesda)">
        <title>Phylogenetic and Phylogenomic Definition of Rhizopus Species.</title>
        <authorList>
            <person name="Gryganskyi A.P."/>
            <person name="Golan J."/>
            <person name="Dolatabadi S."/>
            <person name="Mondo S."/>
            <person name="Robb S."/>
            <person name="Idnurm A."/>
            <person name="Muszewska A."/>
            <person name="Steczkiewicz K."/>
            <person name="Masonjones S."/>
            <person name="Liao H.L."/>
            <person name="Gajdeczka M.T."/>
            <person name="Anike F."/>
            <person name="Vuek A."/>
            <person name="Anishchenko I.M."/>
            <person name="Voigt K."/>
            <person name="de Hoog G.S."/>
            <person name="Smith M.E."/>
            <person name="Heitman J."/>
            <person name="Vilgalys R."/>
            <person name="Stajich J.E."/>
        </authorList>
    </citation>
    <scope>NUCLEOTIDE SEQUENCE [LARGE SCALE GENOMIC DNA]</scope>
    <source>
        <strain evidence="3 4">LSU 92-RS-03</strain>
    </source>
</reference>
<evidence type="ECO:0000256" key="2">
    <source>
        <dbReference type="SAM" id="SignalP"/>
    </source>
</evidence>
<feature type="signal peptide" evidence="2">
    <location>
        <begin position="1"/>
        <end position="19"/>
    </location>
</feature>
<evidence type="ECO:0008006" key="5">
    <source>
        <dbReference type="Google" id="ProtNLM"/>
    </source>
</evidence>
<evidence type="ECO:0000313" key="4">
    <source>
        <dbReference type="Proteomes" id="UP000253551"/>
    </source>
</evidence>
<keyword evidence="4" id="KW-1185">Reference proteome</keyword>
<dbReference type="STRING" id="4846.A0A367JW32"/>
<sequence length="261" mass="26569">MHSLILTTLVATLAAAVSAQNCNPTYNTPSAGPCFANCNEEAGKTFYSDWTSDSSSQNFLKSLTIMCNKGTSEYMAFMTKAGMCMVSCANPDLFNQEFASACAWWQLHKSDACDATSVTTAEVTTNTMTATITTSSSSAVTPSSSSTVTPSSSSIVDTPSSSTAVTTSIQSESTSTSNSATTANVMTASSGVISVPVTTASASDLNVTSVVSSAGSVSSDSHAPSASQSNTTSSQTPNAANNLKTGSIAVIAFVAVTYLTI</sequence>
<name>A0A367JW32_RHIST</name>
<evidence type="ECO:0000256" key="1">
    <source>
        <dbReference type="SAM" id="MobiDB-lite"/>
    </source>
</evidence>
<dbReference type="Proteomes" id="UP000253551">
    <property type="component" value="Unassembled WGS sequence"/>
</dbReference>
<dbReference type="AlphaFoldDB" id="A0A367JW32"/>
<gene>
    <name evidence="3" type="ORF">CU098_010384</name>
</gene>
<dbReference type="OrthoDB" id="2412648at2759"/>
<organism evidence="3 4">
    <name type="scientific">Rhizopus stolonifer</name>
    <name type="common">Rhizopus nigricans</name>
    <dbReference type="NCBI Taxonomy" id="4846"/>
    <lineage>
        <taxon>Eukaryota</taxon>
        <taxon>Fungi</taxon>
        <taxon>Fungi incertae sedis</taxon>
        <taxon>Mucoromycota</taxon>
        <taxon>Mucoromycotina</taxon>
        <taxon>Mucoromycetes</taxon>
        <taxon>Mucorales</taxon>
        <taxon>Mucorineae</taxon>
        <taxon>Rhizopodaceae</taxon>
        <taxon>Rhizopus</taxon>
    </lineage>
</organism>
<feature type="region of interest" description="Disordered" evidence="1">
    <location>
        <begin position="214"/>
        <end position="240"/>
    </location>
</feature>
<feature type="region of interest" description="Disordered" evidence="1">
    <location>
        <begin position="133"/>
        <end position="180"/>
    </location>
</feature>